<comment type="caution">
    <text evidence="1">The sequence shown here is derived from an EMBL/GenBank/DDBJ whole genome shotgun (WGS) entry which is preliminary data.</text>
</comment>
<organism evidence="1 2">
    <name type="scientific">Pedobacter chinensis</name>
    <dbReference type="NCBI Taxonomy" id="2282421"/>
    <lineage>
        <taxon>Bacteria</taxon>
        <taxon>Pseudomonadati</taxon>
        <taxon>Bacteroidota</taxon>
        <taxon>Sphingobacteriia</taxon>
        <taxon>Sphingobacteriales</taxon>
        <taxon>Sphingobacteriaceae</taxon>
        <taxon>Pedobacter</taxon>
    </lineage>
</organism>
<dbReference type="RefSeq" id="WP_115401510.1">
    <property type="nucleotide sequence ID" value="NZ_QPKV01000002.1"/>
</dbReference>
<evidence type="ECO:0000313" key="1">
    <source>
        <dbReference type="EMBL" id="RDC58100.1"/>
    </source>
</evidence>
<evidence type="ECO:0000313" key="2">
    <source>
        <dbReference type="Proteomes" id="UP000253961"/>
    </source>
</evidence>
<reference evidence="1 2" key="1">
    <citation type="submission" date="2018-07" db="EMBL/GenBank/DDBJ databases">
        <title>Pedobacter sp. nov., isolated from soil.</title>
        <authorList>
            <person name="Zhou L.Y."/>
            <person name="Du Z.J."/>
        </authorList>
    </citation>
    <scope>NUCLEOTIDE SEQUENCE [LARGE SCALE GENOMIC DNA]</scope>
    <source>
        <strain evidence="1 2">JDX94</strain>
    </source>
</reference>
<dbReference type="AlphaFoldDB" id="A0A369Q0T9"/>
<keyword evidence="2" id="KW-1185">Reference proteome</keyword>
<dbReference type="Proteomes" id="UP000253961">
    <property type="component" value="Unassembled WGS sequence"/>
</dbReference>
<proteinExistence type="predicted"/>
<dbReference type="OrthoDB" id="917674at2"/>
<protein>
    <submittedName>
        <fullName evidence="1">Uncharacterized protein</fullName>
    </submittedName>
</protein>
<name>A0A369Q0T9_9SPHI</name>
<sequence length="386" mass="45589">MNYATQHHIGNYQHTRTETPTAIAPTVERVCPLDAKTKRCKRSAERQAEIRTDCNATNGFLKSVFLPKLKETKTVQAFKETAKTERDFYKSLSNLAEHYSIETMNTKDFKFPYNIALGMWDIEAKLKRTNANWDNFKLIQDSKKTYFVSEERYDTGTTLYYIPILPLFKMLHNTKHKKNAQLLISVCSYLYHIADIPYYRQENSYLYWLYEMHKDWIEDDYETEETDTYKNELNKAEQIGDNIEQKLYNRINLTVFEQRLSRFKSRNTFDNECWQIASNAFALYTEYPTASIFRNAPIPEQDPYNDDYENEAIGMEKYISFTADTKGWLYENLTDSINNEFNECGTMEEPTIHKTFDGSEITATNLDFENRLFALLDELCSLLYNY</sequence>
<dbReference type="EMBL" id="QPKV01000002">
    <property type="protein sequence ID" value="RDC58100.1"/>
    <property type="molecule type" value="Genomic_DNA"/>
</dbReference>
<accession>A0A369Q0T9</accession>
<gene>
    <name evidence="1" type="ORF">DU508_03895</name>
</gene>